<dbReference type="Pfam" id="PF13395">
    <property type="entry name" value="HNH_4"/>
    <property type="match status" value="1"/>
</dbReference>
<dbReference type="OrthoDB" id="9777169at2"/>
<keyword evidence="8" id="KW-0051">Antiviral defense</keyword>
<keyword evidence="6" id="KW-0460">Magnesium</keyword>
<comment type="subunit">
    <text evidence="11">Monomer. Binds crRNA and tracrRNA.</text>
</comment>
<dbReference type="InterPro" id="IPR033114">
    <property type="entry name" value="HNH_CAS9"/>
</dbReference>
<keyword evidence="5 12" id="KW-0378">Hydrolase</keyword>
<keyword evidence="3" id="KW-0479">Metal-binding</keyword>
<evidence type="ECO:0000256" key="8">
    <source>
        <dbReference type="ARBA" id="ARBA00023118"/>
    </source>
</evidence>
<keyword evidence="4 12" id="KW-0255">Endonuclease</keyword>
<evidence type="ECO:0000259" key="13">
    <source>
        <dbReference type="PROSITE" id="PS51749"/>
    </source>
</evidence>
<evidence type="ECO:0000256" key="3">
    <source>
        <dbReference type="ARBA" id="ARBA00022723"/>
    </source>
</evidence>
<evidence type="ECO:0000256" key="4">
    <source>
        <dbReference type="ARBA" id="ARBA00022759"/>
    </source>
</evidence>
<proteinExistence type="predicted"/>
<evidence type="ECO:0000313" key="15">
    <source>
        <dbReference type="Proteomes" id="UP000035900"/>
    </source>
</evidence>
<comment type="caution">
    <text evidence="14">The sequence shown here is derived from an EMBL/GenBank/DDBJ whole genome shotgun (WGS) entry which is preliminary data.</text>
</comment>
<evidence type="ECO:0000256" key="7">
    <source>
        <dbReference type="ARBA" id="ARBA00022884"/>
    </source>
</evidence>
<evidence type="ECO:0000256" key="11">
    <source>
        <dbReference type="ARBA" id="ARBA00046380"/>
    </source>
</evidence>
<dbReference type="InterPro" id="IPR003615">
    <property type="entry name" value="HNH_nuc"/>
</dbReference>
<keyword evidence="7" id="KW-0694">RNA-binding</keyword>
<sequence>MKKIGLDIGSSSLGWFIDKNKKGVVTFETGMSKGQSGGYTSPTKDRREARSKRNLIRARKYRKWELLKVLLNGYVPLTETEMNEWCHYKKGKQRKFPESEQFLKWLACDFTYQNGEKYKNPYELRVKSLDSNLSKHEFGRALYHLVQRRGYKDIGERDQETEKQIQRRGESGFQSALDGNRTVAEALVKGFLDKGERARNQYPYREEYRKELELICESQGYSTDLNDKGEYADKFVKNLWKAIIWQRPLKSQKGNIGKCTLEPSKLRCPISHPAFEIFRALQFINTIKYFDTNGEKQSLNSDLRNKLFIDLFLKQDGNFKFQEIKKFLDKHSVSVYKYNYPINPKNNQYETSVAGMPICKSLIYLFGDSAQQALLDIEKFNIGNAPKIKGGYSIYDIWHIVFDFDEQHLEKFGQEKLVIENVIRKRKGEDISVSPLVELKRKFLQGYSDVSLKAICKIIPFLKEGYLYNEAVVLAKIPYLIGADWKSFKQIILDVLKESNKRYQEKLMIASISNNLIDKHKGQTRATIDGNEDGSFAYKDFSYTITEKDVEDVKNACRNHFGDKTWNETKNQDDIIQKVALEYQDYFYDQKRAYRKTETLTEIFNSLLKEKNINLNGELYHHSNRENLYNKNLHVNFKTGEKYLPKYKDTEREILPIPYIDSIKNPMFNKSMSIVRKLLNELIINGEIDQETEVTVELARELNDNNVRAAIERYQKERRDNREKIRKFLEQYNEEESRTLNVEDNIPLFELWTEQIFEETEDESRNKIQNKNRLDILREKEDVKRYELWTEQKGQCMYTGKMISISQLFSNEIDVEHTIPRSILPDNTMANQTVAFAKYNRDIKAARTPFYCENFSKDTPNGTSISPRLDNWRKLRDYYKIQYETRRRAKGAEDENSKNKRIQDKHYFKLHFEYWNDKLNRFEAEEIKDSWARRQLVDTQMVSKYAREYLKLYFKKVAVQKGSITAEFRKIFGFQEQDEIKSRDKHTHHAIDAAVLTMIPTNSSYREEVLKEYYIAVENKDKRKMDDLRKKMIPPFFNVQSLIKEIESTTLIVNYQKDKILQQTSRTVRKRGKIQYVKNKQGEFTPL</sequence>
<dbReference type="PATRIC" id="fig|1304281.5.peg.3123"/>
<dbReference type="Pfam" id="PF18541">
    <property type="entry name" value="RuvC_III"/>
    <property type="match status" value="1"/>
</dbReference>
<dbReference type="InterPro" id="IPR028629">
    <property type="entry name" value="Cas9"/>
</dbReference>
<dbReference type="RefSeq" id="WP_048500746.1">
    <property type="nucleotide sequence ID" value="NZ_LFNG01000040.1"/>
</dbReference>
<evidence type="ECO:0000313" key="14">
    <source>
        <dbReference type="EMBL" id="KMQ70065.1"/>
    </source>
</evidence>
<dbReference type="GO" id="GO:0003723">
    <property type="term" value="F:RNA binding"/>
    <property type="evidence" value="ECO:0007669"/>
    <property type="project" value="UniProtKB-UniRule"/>
</dbReference>
<evidence type="ECO:0000256" key="9">
    <source>
        <dbReference type="ARBA" id="ARBA00023125"/>
    </source>
</evidence>
<keyword evidence="2 12" id="KW-0540">Nuclease</keyword>
<comment type="cofactor">
    <cofactor evidence="1">
        <name>Mg(2+)</name>
        <dbReference type="ChEBI" id="CHEBI:18420"/>
    </cofactor>
</comment>
<evidence type="ECO:0000256" key="12">
    <source>
        <dbReference type="PROSITE-ProRule" id="PRU01085"/>
    </source>
</evidence>
<dbReference type="Gene3D" id="3.30.420.10">
    <property type="entry name" value="Ribonuclease H-like superfamily/Ribonuclease H"/>
    <property type="match status" value="1"/>
</dbReference>
<accession>A0A0J7LLX7</accession>
<dbReference type="InterPro" id="IPR041383">
    <property type="entry name" value="RuvC_III"/>
</dbReference>
<evidence type="ECO:0000256" key="1">
    <source>
        <dbReference type="ARBA" id="ARBA00001946"/>
    </source>
</evidence>
<dbReference type="GO" id="GO:0016787">
    <property type="term" value="F:hydrolase activity"/>
    <property type="evidence" value="ECO:0007669"/>
    <property type="project" value="UniProtKB-KW"/>
</dbReference>
<dbReference type="GO" id="GO:0051607">
    <property type="term" value="P:defense response to virus"/>
    <property type="evidence" value="ECO:0007669"/>
    <property type="project" value="UniProtKB-KW"/>
</dbReference>
<dbReference type="InterPro" id="IPR036397">
    <property type="entry name" value="RNaseH_sf"/>
</dbReference>
<feature type="domain" description="HNH Cas9-type" evidence="13">
    <location>
        <begin position="735"/>
        <end position="913"/>
    </location>
</feature>
<name>A0A0J7LLX7_9FLAO</name>
<dbReference type="GO" id="GO:0046872">
    <property type="term" value="F:metal ion binding"/>
    <property type="evidence" value="ECO:0007669"/>
    <property type="project" value="UniProtKB-KW"/>
</dbReference>
<dbReference type="GO" id="GO:0003677">
    <property type="term" value="F:DNA binding"/>
    <property type="evidence" value="ECO:0007669"/>
    <property type="project" value="UniProtKB-UniRule"/>
</dbReference>
<evidence type="ECO:0000256" key="2">
    <source>
        <dbReference type="ARBA" id="ARBA00022722"/>
    </source>
</evidence>
<dbReference type="GO" id="GO:0004519">
    <property type="term" value="F:endonuclease activity"/>
    <property type="evidence" value="ECO:0007669"/>
    <property type="project" value="UniProtKB-UniRule"/>
</dbReference>
<dbReference type="Proteomes" id="UP000035900">
    <property type="component" value="Unassembled WGS sequence"/>
</dbReference>
<gene>
    <name evidence="14" type="ORF">ACM44_14350</name>
</gene>
<dbReference type="PROSITE" id="PS51749">
    <property type="entry name" value="HNH_CAS9"/>
    <property type="match status" value="1"/>
</dbReference>
<dbReference type="EMBL" id="LFNG01000040">
    <property type="protein sequence ID" value="KMQ70065.1"/>
    <property type="molecule type" value="Genomic_DNA"/>
</dbReference>
<organism evidence="14 15">
    <name type="scientific">Chryseobacterium koreense CCUG 49689</name>
    <dbReference type="NCBI Taxonomy" id="1304281"/>
    <lineage>
        <taxon>Bacteria</taxon>
        <taxon>Pseudomonadati</taxon>
        <taxon>Bacteroidota</taxon>
        <taxon>Flavobacteriia</taxon>
        <taxon>Flavobacteriales</taxon>
        <taxon>Weeksellaceae</taxon>
        <taxon>Chryseobacterium group</taxon>
        <taxon>Chryseobacterium</taxon>
    </lineage>
</organism>
<dbReference type="AlphaFoldDB" id="A0A0J7LLX7"/>
<dbReference type="NCBIfam" id="TIGR01865">
    <property type="entry name" value="cas_Csn1"/>
    <property type="match status" value="2"/>
</dbReference>
<keyword evidence="10" id="KW-0464">Manganese</keyword>
<evidence type="ECO:0000256" key="5">
    <source>
        <dbReference type="ARBA" id="ARBA00022801"/>
    </source>
</evidence>
<keyword evidence="15" id="KW-1185">Reference proteome</keyword>
<dbReference type="Gene3D" id="1.10.30.50">
    <property type="match status" value="1"/>
</dbReference>
<dbReference type="STRING" id="1304281.ACM44_14350"/>
<protein>
    <recommendedName>
        <fullName evidence="13">HNH Cas9-type domain-containing protein</fullName>
    </recommendedName>
</protein>
<reference evidence="14 15" key="1">
    <citation type="journal article" date="2004" name="Int. J. Syst. Evol. Microbiol.">
        <title>Kaistella koreensis gen. nov., sp. nov., a novel member of the Chryseobacterium-Bergeyella-Riemerella branch.</title>
        <authorList>
            <person name="Kim M.K."/>
            <person name="Im W.T."/>
            <person name="Shin Y.K."/>
            <person name="Lim J.H."/>
            <person name="Kim S.H."/>
            <person name="Lee B.C."/>
            <person name="Park M.Y."/>
            <person name="Lee K.Y."/>
            <person name="Lee S.T."/>
        </authorList>
    </citation>
    <scope>NUCLEOTIDE SEQUENCE [LARGE SCALE GENOMIC DNA]</scope>
    <source>
        <strain evidence="14 15">CCUG 49689</strain>
    </source>
</reference>
<evidence type="ECO:0000256" key="6">
    <source>
        <dbReference type="ARBA" id="ARBA00022842"/>
    </source>
</evidence>
<evidence type="ECO:0000256" key="10">
    <source>
        <dbReference type="ARBA" id="ARBA00023211"/>
    </source>
</evidence>
<keyword evidence="9 12" id="KW-0238">DNA-binding</keyword>